<evidence type="ECO:0000256" key="1">
    <source>
        <dbReference type="SAM" id="SignalP"/>
    </source>
</evidence>
<dbReference type="AlphaFoldDB" id="A0A2P5E6Y5"/>
<gene>
    <name evidence="2" type="ORF">TorRG33x02_228410</name>
</gene>
<sequence length="69" mass="7962">MTAFAASSFFFASVSVCLEASRKRTLYPCPTTHLQFFRSGHITIIAWRQDYGGLGKEKEFLRRSFDIEH</sequence>
<evidence type="ECO:0008006" key="4">
    <source>
        <dbReference type="Google" id="ProtNLM"/>
    </source>
</evidence>
<evidence type="ECO:0000313" key="2">
    <source>
        <dbReference type="EMBL" id="PON81313.1"/>
    </source>
</evidence>
<protein>
    <recommendedName>
        <fullName evidence="4">Secreted protein</fullName>
    </recommendedName>
</protein>
<organism evidence="2 3">
    <name type="scientific">Trema orientale</name>
    <name type="common">Charcoal tree</name>
    <name type="synonym">Celtis orientalis</name>
    <dbReference type="NCBI Taxonomy" id="63057"/>
    <lineage>
        <taxon>Eukaryota</taxon>
        <taxon>Viridiplantae</taxon>
        <taxon>Streptophyta</taxon>
        <taxon>Embryophyta</taxon>
        <taxon>Tracheophyta</taxon>
        <taxon>Spermatophyta</taxon>
        <taxon>Magnoliopsida</taxon>
        <taxon>eudicotyledons</taxon>
        <taxon>Gunneridae</taxon>
        <taxon>Pentapetalae</taxon>
        <taxon>rosids</taxon>
        <taxon>fabids</taxon>
        <taxon>Rosales</taxon>
        <taxon>Cannabaceae</taxon>
        <taxon>Trema</taxon>
    </lineage>
</organism>
<keyword evidence="3" id="KW-1185">Reference proteome</keyword>
<dbReference type="EMBL" id="JXTC01000219">
    <property type="protein sequence ID" value="PON81313.1"/>
    <property type="molecule type" value="Genomic_DNA"/>
</dbReference>
<keyword evidence="1" id="KW-0732">Signal</keyword>
<dbReference type="Proteomes" id="UP000237000">
    <property type="component" value="Unassembled WGS sequence"/>
</dbReference>
<proteinExistence type="predicted"/>
<accession>A0A2P5E6Y5</accession>
<evidence type="ECO:0000313" key="3">
    <source>
        <dbReference type="Proteomes" id="UP000237000"/>
    </source>
</evidence>
<dbReference type="OrthoDB" id="10334467at2759"/>
<name>A0A2P5E6Y5_TREOI</name>
<comment type="caution">
    <text evidence="2">The sequence shown here is derived from an EMBL/GenBank/DDBJ whole genome shotgun (WGS) entry which is preliminary data.</text>
</comment>
<feature type="signal peptide" evidence="1">
    <location>
        <begin position="1"/>
        <end position="20"/>
    </location>
</feature>
<dbReference type="InParanoid" id="A0A2P5E6Y5"/>
<feature type="chain" id="PRO_5015111430" description="Secreted protein" evidence="1">
    <location>
        <begin position="21"/>
        <end position="69"/>
    </location>
</feature>
<reference evidence="3" key="1">
    <citation type="submission" date="2016-06" db="EMBL/GenBank/DDBJ databases">
        <title>Parallel loss of symbiosis genes in relatives of nitrogen-fixing non-legume Parasponia.</title>
        <authorList>
            <person name="Van Velzen R."/>
            <person name="Holmer R."/>
            <person name="Bu F."/>
            <person name="Rutten L."/>
            <person name="Van Zeijl A."/>
            <person name="Liu W."/>
            <person name="Santuari L."/>
            <person name="Cao Q."/>
            <person name="Sharma T."/>
            <person name="Shen D."/>
            <person name="Roswanjaya Y."/>
            <person name="Wardhani T."/>
            <person name="Kalhor M.S."/>
            <person name="Jansen J."/>
            <person name="Van den Hoogen J."/>
            <person name="Gungor B."/>
            <person name="Hartog M."/>
            <person name="Hontelez J."/>
            <person name="Verver J."/>
            <person name="Yang W.-C."/>
            <person name="Schijlen E."/>
            <person name="Repin R."/>
            <person name="Schilthuizen M."/>
            <person name="Schranz E."/>
            <person name="Heidstra R."/>
            <person name="Miyata K."/>
            <person name="Fedorova E."/>
            <person name="Kohlen W."/>
            <person name="Bisseling T."/>
            <person name="Smit S."/>
            <person name="Geurts R."/>
        </authorList>
    </citation>
    <scope>NUCLEOTIDE SEQUENCE [LARGE SCALE GENOMIC DNA]</scope>
    <source>
        <strain evidence="3">cv. RG33-2</strain>
    </source>
</reference>